<dbReference type="SUPFAM" id="SSF52467">
    <property type="entry name" value="DHS-like NAD/FAD-binding domain"/>
    <property type="match status" value="1"/>
</dbReference>
<name>A0A7G5MZF4_9FIRM</name>
<protein>
    <submittedName>
        <fullName evidence="1">Uncharacterized protein</fullName>
    </submittedName>
</protein>
<dbReference type="EMBL" id="CP039126">
    <property type="protein sequence ID" value="QMW79997.1"/>
    <property type="molecule type" value="Genomic_DNA"/>
</dbReference>
<dbReference type="PROSITE" id="PS50890">
    <property type="entry name" value="PUA"/>
    <property type="match status" value="1"/>
</dbReference>
<sequence length="708" mass="81533">MKEYTIANVINSFSVRPAGSMSLLLGAGSSISSGIMSGGQMIWDFKRRIYCSENKVSEKIFPDLSRESVQSEIQTYLDATGEHPALYSADEYSHYFEYVFGNSRDRELYIQNKVKNIVPALGYLCLGTLIIEGKVNLINTTNFDDLVKAGVYSIEPGHSIKTISSAIDGSVGFNLNDGFPSVIKLHGDYLVDNLKNTSQELQELEKTIAIKLQEGLMDKGLIVVGYAGNDNSVMTVLEKEICNGGLRYGVIWCKPKNTRLSERAEKFMKLACLKNELSGIVDIDSFDDLLYRMYLTLNKSYKEIDDRWKDSDCFKPILFGNLKKRLVFTKTNTFEAQNVPNDSYIFETTITSWKELRGYIQKTSDIVAALFKGKVWAFGEKNRIREVFKGAIKSEMELKEFPEYWYQRDYSFVWSMYYDLIKIVLVDKGLICFGRNKYYDKNHVVSENGNKVYEAIEVFLSCVNKKILLTILPTFYIESNSGKLIEKYQKQKIINNHISRIYNAGVSTQINNWIKRLSTMSDIVFSVDNFKLIFNRIVYTSGGIERNEQWPQLMCFQCEEPKMCFSIEDNNKVSVNQLKGLVNYGPIERLKNGSDKGSIKLALLTPRQFRKEVIQHLEKLKMRFITDLKQEKYFLPEYAGFESIYRRSIDIPNTSDGARYKEYNADNVIKLSAKEFYEGLTKYIDVFEKNLMEFDVLIIYIPTQFSHL</sequence>
<dbReference type="Proteomes" id="UP000515789">
    <property type="component" value="Chromosome"/>
</dbReference>
<gene>
    <name evidence="1" type="ORF">E5259_21755</name>
</gene>
<organism evidence="1 2">
    <name type="scientific">Blautia producta</name>
    <dbReference type="NCBI Taxonomy" id="33035"/>
    <lineage>
        <taxon>Bacteria</taxon>
        <taxon>Bacillati</taxon>
        <taxon>Bacillota</taxon>
        <taxon>Clostridia</taxon>
        <taxon>Lachnospirales</taxon>
        <taxon>Lachnospiraceae</taxon>
        <taxon>Blautia</taxon>
    </lineage>
</organism>
<dbReference type="Gene3D" id="3.40.50.1220">
    <property type="entry name" value="TPP-binding domain"/>
    <property type="match status" value="1"/>
</dbReference>
<accession>A0A7G5MZF4</accession>
<dbReference type="InterPro" id="IPR029035">
    <property type="entry name" value="DHS-like_NAD/FAD-binding_dom"/>
</dbReference>
<dbReference type="AlphaFoldDB" id="A0A7G5MZF4"/>
<dbReference type="RefSeq" id="WP_148360847.1">
    <property type="nucleotide sequence ID" value="NZ_CABLBP010000012.1"/>
</dbReference>
<evidence type="ECO:0000313" key="2">
    <source>
        <dbReference type="Proteomes" id="UP000515789"/>
    </source>
</evidence>
<evidence type="ECO:0000313" key="1">
    <source>
        <dbReference type="EMBL" id="QMW79997.1"/>
    </source>
</evidence>
<dbReference type="Pfam" id="PF13289">
    <property type="entry name" value="SIR2_2"/>
    <property type="match status" value="1"/>
</dbReference>
<proteinExistence type="predicted"/>
<reference evidence="1 2" key="1">
    <citation type="submission" date="2019-04" db="EMBL/GenBank/DDBJ databases">
        <authorList>
            <person name="Schori C."/>
            <person name="Ahrens C."/>
        </authorList>
    </citation>
    <scope>NUCLEOTIDE SEQUENCE [LARGE SCALE GENOMIC DNA]</scope>
    <source>
        <strain evidence="1 2">DSM 2950</strain>
    </source>
</reference>
<dbReference type="GeneID" id="75054597"/>